<evidence type="ECO:0000313" key="2">
    <source>
        <dbReference type="Proteomes" id="UP000054010"/>
    </source>
</evidence>
<dbReference type="Proteomes" id="UP000054010">
    <property type="component" value="Unassembled WGS sequence"/>
</dbReference>
<accession>E1II00</accession>
<dbReference type="HOGENOM" id="CLU_1617354_0_0_0"/>
<organism evidence="1 2">
    <name type="scientific">Oscillochloris trichoides DG-6</name>
    <dbReference type="NCBI Taxonomy" id="765420"/>
    <lineage>
        <taxon>Bacteria</taxon>
        <taxon>Bacillati</taxon>
        <taxon>Chloroflexota</taxon>
        <taxon>Chloroflexia</taxon>
        <taxon>Chloroflexales</taxon>
        <taxon>Chloroflexineae</taxon>
        <taxon>Oscillochloridaceae</taxon>
        <taxon>Oscillochloris</taxon>
    </lineage>
</organism>
<keyword evidence="2" id="KW-1185">Reference proteome</keyword>
<dbReference type="STRING" id="765420.OSCT_2951"/>
<reference evidence="1 2" key="1">
    <citation type="journal article" date="2011" name="J. Bacteriol.">
        <title>Draft genome sequence of the anoxygenic filamentous phototrophic bacterium Oscillochloris trichoides subsp. DG-6.</title>
        <authorList>
            <person name="Kuznetsov B.B."/>
            <person name="Ivanovsky R.N."/>
            <person name="Keppen O.I."/>
            <person name="Sukhacheva M.V."/>
            <person name="Bumazhkin B.K."/>
            <person name="Patutina E.O."/>
            <person name="Beletsky A.V."/>
            <person name="Mardanov A.V."/>
            <person name="Baslerov R.V."/>
            <person name="Panteleeva A.N."/>
            <person name="Kolganova T.V."/>
            <person name="Ravin N.V."/>
            <person name="Skryabin K.G."/>
        </authorList>
    </citation>
    <scope>NUCLEOTIDE SEQUENCE [LARGE SCALE GENOMIC DNA]</scope>
    <source>
        <strain evidence="1 2">DG-6</strain>
    </source>
</reference>
<proteinExistence type="predicted"/>
<dbReference type="eggNOG" id="ENOG5032EMQ">
    <property type="taxonomic scope" value="Bacteria"/>
</dbReference>
<dbReference type="AlphaFoldDB" id="E1II00"/>
<dbReference type="EMBL" id="ADVR01000121">
    <property type="protein sequence ID" value="EFO79205.1"/>
    <property type="molecule type" value="Genomic_DNA"/>
</dbReference>
<gene>
    <name evidence="1" type="ORF">OSCT_2951</name>
</gene>
<evidence type="ECO:0000313" key="1">
    <source>
        <dbReference type="EMBL" id="EFO79205.1"/>
    </source>
</evidence>
<sequence>MWLLVGCAAPADDTGLGVGRSSPEAAVDGFLEDLNLALRDPSLTEGATQRSWAERLAGYFAPDERVDQRVAFSEMLAGFADTSRNPIFGNRATLEITYSRIEILNREGNEALVHVVDGSFNLRWLNEQGDVIRERTGGLTEVIGQPSGGIPVIQVDGLWYLTEG</sequence>
<comment type="caution">
    <text evidence="1">The sequence shown here is derived from an EMBL/GenBank/DDBJ whole genome shotgun (WGS) entry which is preliminary data.</text>
</comment>
<protein>
    <submittedName>
        <fullName evidence="1">Uncharacterized protein</fullName>
    </submittedName>
</protein>
<name>E1II00_9CHLR</name>